<gene>
    <name evidence="1" type="ORF">I3842_03G185500</name>
</gene>
<organism evidence="1 2">
    <name type="scientific">Carya illinoinensis</name>
    <name type="common">Pecan</name>
    <dbReference type="NCBI Taxonomy" id="32201"/>
    <lineage>
        <taxon>Eukaryota</taxon>
        <taxon>Viridiplantae</taxon>
        <taxon>Streptophyta</taxon>
        <taxon>Embryophyta</taxon>
        <taxon>Tracheophyta</taxon>
        <taxon>Spermatophyta</taxon>
        <taxon>Magnoliopsida</taxon>
        <taxon>eudicotyledons</taxon>
        <taxon>Gunneridae</taxon>
        <taxon>Pentapetalae</taxon>
        <taxon>rosids</taxon>
        <taxon>fabids</taxon>
        <taxon>Fagales</taxon>
        <taxon>Juglandaceae</taxon>
        <taxon>Carya</taxon>
    </lineage>
</organism>
<dbReference type="AlphaFoldDB" id="A0A922FHL7"/>
<evidence type="ECO:0000313" key="2">
    <source>
        <dbReference type="Proteomes" id="UP000811246"/>
    </source>
</evidence>
<sequence length="66" mass="6956">MALVDVTKSCLDSIHQISEHIEGATLYLDAGSTESFQLIGAFPVLLDLGVCAVCSLENLCSLDVVS</sequence>
<dbReference type="EMBL" id="CM031827">
    <property type="protein sequence ID" value="KAG6722914.1"/>
    <property type="molecule type" value="Genomic_DNA"/>
</dbReference>
<proteinExistence type="predicted"/>
<dbReference type="Proteomes" id="UP000811246">
    <property type="component" value="Chromosome 3"/>
</dbReference>
<accession>A0A922FHL7</accession>
<comment type="caution">
    <text evidence="1">The sequence shown here is derived from an EMBL/GenBank/DDBJ whole genome shotgun (WGS) entry which is preliminary data.</text>
</comment>
<name>A0A922FHL7_CARIL</name>
<reference evidence="1" key="1">
    <citation type="submission" date="2021-01" db="EMBL/GenBank/DDBJ databases">
        <authorList>
            <person name="Lovell J.T."/>
            <person name="Bentley N."/>
            <person name="Bhattarai G."/>
            <person name="Jenkins J.W."/>
            <person name="Sreedasyam A."/>
            <person name="Alarcon Y."/>
            <person name="Bock C."/>
            <person name="Boston L."/>
            <person name="Carlson J."/>
            <person name="Cervantes K."/>
            <person name="Clermont K."/>
            <person name="Krom N."/>
            <person name="Kubenka K."/>
            <person name="Mamidi S."/>
            <person name="Mattison C."/>
            <person name="Monteros M."/>
            <person name="Pisani C."/>
            <person name="Plott C."/>
            <person name="Rajasekar S."/>
            <person name="Rhein H.S."/>
            <person name="Rohla C."/>
            <person name="Song M."/>
            <person name="Hilaire R.S."/>
            <person name="Shu S."/>
            <person name="Wells L."/>
            <person name="Wang X."/>
            <person name="Webber J."/>
            <person name="Heerema R.J."/>
            <person name="Klein P."/>
            <person name="Conner P."/>
            <person name="Grauke L."/>
            <person name="Grimwood J."/>
            <person name="Schmutz J."/>
            <person name="Randall J.J."/>
        </authorList>
    </citation>
    <scope>NUCLEOTIDE SEQUENCE</scope>
    <source>
        <tissue evidence="1">Leaf</tissue>
    </source>
</reference>
<evidence type="ECO:0000313" key="1">
    <source>
        <dbReference type="EMBL" id="KAG6722914.1"/>
    </source>
</evidence>
<protein>
    <submittedName>
        <fullName evidence="1">Uncharacterized protein</fullName>
    </submittedName>
</protein>